<dbReference type="Proteomes" id="UP000789366">
    <property type="component" value="Unassembled WGS sequence"/>
</dbReference>
<dbReference type="EMBL" id="CAJVPW010026702">
    <property type="protein sequence ID" value="CAG8713221.1"/>
    <property type="molecule type" value="Genomic_DNA"/>
</dbReference>
<accession>A0ACA9PQF7</accession>
<keyword evidence="2" id="KW-1185">Reference proteome</keyword>
<comment type="caution">
    <text evidence="1">The sequence shown here is derived from an EMBL/GenBank/DDBJ whole genome shotgun (WGS) entry which is preliminary data.</text>
</comment>
<sequence length="85" mass="9704">QFQRSHNANGRPRGQFQRILNTGIRPPNQPQGHRPQNTMNTSTNVFVQQYINLVEGSNPFTRLQDGTTPQQNTQFHTALFLGLPF</sequence>
<protein>
    <submittedName>
        <fullName evidence="1">8255_t:CDS:1</fullName>
    </submittedName>
</protein>
<name>A0ACA9PQF7_9GLOM</name>
<evidence type="ECO:0000313" key="1">
    <source>
        <dbReference type="EMBL" id="CAG8713221.1"/>
    </source>
</evidence>
<organism evidence="1 2">
    <name type="scientific">Cetraspora pellucida</name>
    <dbReference type="NCBI Taxonomy" id="1433469"/>
    <lineage>
        <taxon>Eukaryota</taxon>
        <taxon>Fungi</taxon>
        <taxon>Fungi incertae sedis</taxon>
        <taxon>Mucoromycota</taxon>
        <taxon>Glomeromycotina</taxon>
        <taxon>Glomeromycetes</taxon>
        <taxon>Diversisporales</taxon>
        <taxon>Gigasporaceae</taxon>
        <taxon>Cetraspora</taxon>
    </lineage>
</organism>
<feature type="non-terminal residue" evidence="1">
    <location>
        <position position="1"/>
    </location>
</feature>
<proteinExistence type="predicted"/>
<evidence type="ECO:0000313" key="2">
    <source>
        <dbReference type="Proteomes" id="UP000789366"/>
    </source>
</evidence>
<reference evidence="1" key="1">
    <citation type="submission" date="2021-06" db="EMBL/GenBank/DDBJ databases">
        <authorList>
            <person name="Kallberg Y."/>
            <person name="Tangrot J."/>
            <person name="Rosling A."/>
        </authorList>
    </citation>
    <scope>NUCLEOTIDE SEQUENCE</scope>
    <source>
        <strain evidence="1">28 12/20/2015</strain>
    </source>
</reference>
<gene>
    <name evidence="1" type="ORF">SPELUC_LOCUS11944</name>
</gene>